<organism evidence="2 3">
    <name type="scientific">Fasciola hepatica</name>
    <name type="common">Liver fluke</name>
    <dbReference type="NCBI Taxonomy" id="6192"/>
    <lineage>
        <taxon>Eukaryota</taxon>
        <taxon>Metazoa</taxon>
        <taxon>Spiralia</taxon>
        <taxon>Lophotrochozoa</taxon>
        <taxon>Platyhelminthes</taxon>
        <taxon>Trematoda</taxon>
        <taxon>Digenea</taxon>
        <taxon>Plagiorchiida</taxon>
        <taxon>Echinostomata</taxon>
        <taxon>Echinostomatoidea</taxon>
        <taxon>Fasciolidae</taxon>
        <taxon>Fasciola</taxon>
    </lineage>
</organism>
<dbReference type="PANTHER" id="PTHR44675:SF1">
    <property type="entry name" value="P21-ACTIVATED PROTEIN KINASE-INTERACTING PROTEIN 1"/>
    <property type="match status" value="1"/>
</dbReference>
<dbReference type="Gene3D" id="2.130.10.10">
    <property type="entry name" value="YVTN repeat-like/Quinoprotein amine dehydrogenase"/>
    <property type="match status" value="2"/>
</dbReference>
<evidence type="ECO:0000313" key="3">
    <source>
        <dbReference type="Proteomes" id="UP000230066"/>
    </source>
</evidence>
<dbReference type="PROSITE" id="PS50082">
    <property type="entry name" value="WD_REPEATS_2"/>
    <property type="match status" value="1"/>
</dbReference>
<dbReference type="SMART" id="SM00320">
    <property type="entry name" value="WD40"/>
    <property type="match status" value="3"/>
</dbReference>
<dbReference type="Proteomes" id="UP000230066">
    <property type="component" value="Unassembled WGS sequence"/>
</dbReference>
<dbReference type="SUPFAM" id="SSF50978">
    <property type="entry name" value="WD40 repeat-like"/>
    <property type="match status" value="1"/>
</dbReference>
<evidence type="ECO:0000313" key="2">
    <source>
        <dbReference type="EMBL" id="THD21642.1"/>
    </source>
</evidence>
<dbReference type="PANTHER" id="PTHR44675">
    <property type="entry name" value="PAK1 INTERACTING PROTEIN 1"/>
    <property type="match status" value="1"/>
</dbReference>
<comment type="caution">
    <text evidence="2">The sequence shown here is derived from an EMBL/GenBank/DDBJ whole genome shotgun (WGS) entry which is preliminary data.</text>
</comment>
<dbReference type="EMBL" id="JXXN02003368">
    <property type="protein sequence ID" value="THD21642.1"/>
    <property type="molecule type" value="Genomic_DNA"/>
</dbReference>
<dbReference type="Pfam" id="PF00400">
    <property type="entry name" value="WD40"/>
    <property type="match status" value="1"/>
</dbReference>
<sequence length="402" mass="44068">MHVLTISCGTYDGSVFALEYRPDEASSAGPCILKPILVDPSAHGGSVGALAISDGIVASGSADEVIQLFSLPLRSKLGSLELHTGTVRQLEFSIKTQNTGVSHLISISDDSTIAIWRRNLKDGDPKSATPNHWECIRVMRRHKGPVRSLALHPSNRCAFSISDDKTFRVWNLLRGRQSYATRLKVIADGAQSVSCSPSGRRLLFIWPNRFDVIDLNFGDRQSDDSVSSNGPLGLRLGCVQFEQPMSASPVFFSEDDYDQSPDDPSAVTQDNTALFVFLLAGTGPFLNAFRCPLPPTFKSKGGHAENLGQIKLPGKRIKELRVLSWPYELPSYTRRHRLVVAATTSVTGSHIRGYAVNLDAFKHVEPGDSFLPVFVYDVPGARVTSLAVDWMEESDQIDVPEK</sequence>
<comment type="function">
    <text evidence="1">Negatively regulates the PAK1 kinase. PAK1 is a member of the PAK kinase family, which has been shown to play a positive role in the regulation of signaling pathways involving MAPK8 and RELA. PAK1 exists as an inactive homodimer, which is activated by binding of small GTPases such as CDC42 to an N-terminal regulatory domain. PAK1IP1 also binds to the N-terminus of PAK1, and inhibits the specific activation of PAK1 by CDC42. May be involved in ribosomal large subunit assembly.</text>
</comment>
<accession>A0A2H1C245</accession>
<gene>
    <name evidence="2" type="ORF">D915_007183</name>
</gene>
<protein>
    <submittedName>
        <fullName evidence="2">PAK1-interacting protein 1</fullName>
    </submittedName>
</protein>
<reference evidence="2" key="1">
    <citation type="submission" date="2019-03" db="EMBL/GenBank/DDBJ databases">
        <title>Improved annotation for the trematode Fasciola hepatica.</title>
        <authorList>
            <person name="Choi Y.-J."/>
            <person name="Martin J."/>
            <person name="Mitreva M."/>
        </authorList>
    </citation>
    <scope>NUCLEOTIDE SEQUENCE [LARGE SCALE GENOMIC DNA]</scope>
</reference>
<dbReference type="AlphaFoldDB" id="A0A2H1C245"/>
<dbReference type="InterPro" id="IPR015943">
    <property type="entry name" value="WD40/YVTN_repeat-like_dom_sf"/>
</dbReference>
<dbReference type="InterPro" id="IPR001680">
    <property type="entry name" value="WD40_rpt"/>
</dbReference>
<keyword evidence="3" id="KW-1185">Reference proteome</keyword>
<dbReference type="InterPro" id="IPR036322">
    <property type="entry name" value="WD40_repeat_dom_sf"/>
</dbReference>
<proteinExistence type="predicted"/>
<evidence type="ECO:0000256" key="1">
    <source>
        <dbReference type="ARBA" id="ARBA00045213"/>
    </source>
</evidence>
<name>A0A2H1C245_FASHE</name>
<dbReference type="PROSITE" id="PS50294">
    <property type="entry name" value="WD_REPEATS_REGION"/>
    <property type="match status" value="1"/>
</dbReference>
<dbReference type="InterPro" id="IPR051959">
    <property type="entry name" value="PAK1-Kinase_Regulator"/>
</dbReference>